<gene>
    <name evidence="2" type="ORF">ACFOEK_09415</name>
</gene>
<evidence type="ECO:0000256" key="1">
    <source>
        <dbReference type="SAM" id="SignalP"/>
    </source>
</evidence>
<feature type="signal peptide" evidence="1">
    <location>
        <begin position="1"/>
        <end position="25"/>
    </location>
</feature>
<name>A0ABV7HI66_9GAMM</name>
<evidence type="ECO:0000313" key="2">
    <source>
        <dbReference type="EMBL" id="MFC3151241.1"/>
    </source>
</evidence>
<dbReference type="PROSITE" id="PS51257">
    <property type="entry name" value="PROKAR_LIPOPROTEIN"/>
    <property type="match status" value="1"/>
</dbReference>
<proteinExistence type="predicted"/>
<evidence type="ECO:0000313" key="3">
    <source>
        <dbReference type="Proteomes" id="UP001595476"/>
    </source>
</evidence>
<accession>A0ABV7HI66</accession>
<evidence type="ECO:0008006" key="4">
    <source>
        <dbReference type="Google" id="ProtNLM"/>
    </source>
</evidence>
<dbReference type="RefSeq" id="WP_386719638.1">
    <property type="nucleotide sequence ID" value="NZ_JBHRSZ010000004.1"/>
</dbReference>
<reference evidence="3" key="1">
    <citation type="journal article" date="2019" name="Int. J. Syst. Evol. Microbiol.">
        <title>The Global Catalogue of Microorganisms (GCM) 10K type strain sequencing project: providing services to taxonomists for standard genome sequencing and annotation.</title>
        <authorList>
            <consortium name="The Broad Institute Genomics Platform"/>
            <consortium name="The Broad Institute Genome Sequencing Center for Infectious Disease"/>
            <person name="Wu L."/>
            <person name="Ma J."/>
        </authorList>
    </citation>
    <scope>NUCLEOTIDE SEQUENCE [LARGE SCALE GENOMIC DNA]</scope>
    <source>
        <strain evidence="3">KCTC 52438</strain>
    </source>
</reference>
<organism evidence="2 3">
    <name type="scientific">Litoribrevibacter euphylliae</name>
    <dbReference type="NCBI Taxonomy" id="1834034"/>
    <lineage>
        <taxon>Bacteria</taxon>
        <taxon>Pseudomonadati</taxon>
        <taxon>Pseudomonadota</taxon>
        <taxon>Gammaproteobacteria</taxon>
        <taxon>Oceanospirillales</taxon>
        <taxon>Oceanospirillaceae</taxon>
        <taxon>Litoribrevibacter</taxon>
    </lineage>
</organism>
<protein>
    <recommendedName>
        <fullName evidence="4">Lipoprotein</fullName>
    </recommendedName>
</protein>
<keyword evidence="3" id="KW-1185">Reference proteome</keyword>
<feature type="chain" id="PRO_5046162724" description="Lipoprotein" evidence="1">
    <location>
        <begin position="26"/>
        <end position="221"/>
    </location>
</feature>
<keyword evidence="1" id="KW-0732">Signal</keyword>
<sequence>MKIYVKTLLKAVMLTLLGLTLVACGKSNIAPDAILGGPSQNGVVVLSIDYPRGQTGPFILRFKNIESGAFGATEVIKAGASTTWEMALKKYDFKADDSYGELKVVAFEPGIYKLVSWTVGTVEPNDVQDYRFHVEGGKITYLGNAFFKQKNIFSRSEANNPLAITVHTDKSERDIKALSEKYPNLDLNHLTSLAPKNAENGFFKPEQDLEITIPVINAIAN</sequence>
<comment type="caution">
    <text evidence="2">The sequence shown here is derived from an EMBL/GenBank/DDBJ whole genome shotgun (WGS) entry which is preliminary data.</text>
</comment>
<dbReference type="Proteomes" id="UP001595476">
    <property type="component" value="Unassembled WGS sequence"/>
</dbReference>
<dbReference type="EMBL" id="JBHRSZ010000004">
    <property type="protein sequence ID" value="MFC3151241.1"/>
    <property type="molecule type" value="Genomic_DNA"/>
</dbReference>